<dbReference type="InterPro" id="IPR013083">
    <property type="entry name" value="Znf_RING/FYVE/PHD"/>
</dbReference>
<keyword evidence="3" id="KW-0677">Repeat</keyword>
<dbReference type="PROSITE" id="PS51873">
    <property type="entry name" value="TRIAD"/>
    <property type="match status" value="1"/>
</dbReference>
<keyword evidence="2" id="KW-0479">Metal-binding</keyword>
<evidence type="ECO:0000256" key="3">
    <source>
        <dbReference type="ARBA" id="ARBA00022737"/>
    </source>
</evidence>
<gene>
    <name evidence="9" type="ORF">HFQ381_LOCUS6833</name>
</gene>
<evidence type="ECO:0000256" key="2">
    <source>
        <dbReference type="ARBA" id="ARBA00022723"/>
    </source>
</evidence>
<dbReference type="EMBL" id="CAJOBO010000315">
    <property type="protein sequence ID" value="CAF4190802.1"/>
    <property type="molecule type" value="Genomic_DNA"/>
</dbReference>
<dbReference type="GO" id="GO:1990450">
    <property type="term" value="F:linear polyubiquitin binding"/>
    <property type="evidence" value="ECO:0007669"/>
    <property type="project" value="TreeGrafter"/>
</dbReference>
<keyword evidence="6" id="KW-0862">Zinc</keyword>
<dbReference type="PANTHER" id="PTHR16004:SF2">
    <property type="entry name" value="E3 UBIQUITIN-PROTEIN LIGASE LUBEL"/>
    <property type="match status" value="1"/>
</dbReference>
<keyword evidence="5" id="KW-0833">Ubl conjugation pathway</keyword>
<evidence type="ECO:0000313" key="10">
    <source>
        <dbReference type="Proteomes" id="UP000663851"/>
    </source>
</evidence>
<comment type="caution">
    <text evidence="9">The sequence shown here is derived from an EMBL/GenBank/DDBJ whole genome shotgun (WGS) entry which is preliminary data.</text>
</comment>
<evidence type="ECO:0000313" key="9">
    <source>
        <dbReference type="EMBL" id="CAF4190802.1"/>
    </source>
</evidence>
<dbReference type="Pfam" id="PF01485">
    <property type="entry name" value="IBR"/>
    <property type="match status" value="1"/>
</dbReference>
<dbReference type="Proteomes" id="UP000663851">
    <property type="component" value="Unassembled WGS sequence"/>
</dbReference>
<keyword evidence="1" id="KW-0808">Transferase</keyword>
<evidence type="ECO:0000256" key="1">
    <source>
        <dbReference type="ARBA" id="ARBA00022679"/>
    </source>
</evidence>
<feature type="region of interest" description="Disordered" evidence="7">
    <location>
        <begin position="133"/>
        <end position="174"/>
    </location>
</feature>
<dbReference type="GO" id="GO:0008270">
    <property type="term" value="F:zinc ion binding"/>
    <property type="evidence" value="ECO:0007669"/>
    <property type="project" value="UniProtKB-KW"/>
</dbReference>
<evidence type="ECO:0000256" key="5">
    <source>
        <dbReference type="ARBA" id="ARBA00022786"/>
    </source>
</evidence>
<dbReference type="InterPro" id="IPR026254">
    <property type="entry name" value="RNF31-like"/>
</dbReference>
<feature type="compositionally biased region" description="Low complexity" evidence="7">
    <location>
        <begin position="1099"/>
        <end position="1112"/>
    </location>
</feature>
<evidence type="ECO:0000256" key="4">
    <source>
        <dbReference type="ARBA" id="ARBA00022771"/>
    </source>
</evidence>
<dbReference type="SUPFAM" id="SSF57850">
    <property type="entry name" value="RING/U-box"/>
    <property type="match status" value="3"/>
</dbReference>
<proteinExistence type="predicted"/>
<protein>
    <recommendedName>
        <fullName evidence="8">RING-type domain-containing protein</fullName>
    </recommendedName>
</protein>
<name>A0A820BDI3_9BILA</name>
<keyword evidence="4" id="KW-0863">Zinc-finger</keyword>
<dbReference type="InterPro" id="IPR044066">
    <property type="entry name" value="TRIAD_supradom"/>
</dbReference>
<feature type="compositionally biased region" description="Low complexity" evidence="7">
    <location>
        <begin position="1122"/>
        <end position="1152"/>
    </location>
</feature>
<feature type="region of interest" description="Disordered" evidence="7">
    <location>
        <begin position="820"/>
        <end position="862"/>
    </location>
</feature>
<feature type="compositionally biased region" description="Low complexity" evidence="7">
    <location>
        <begin position="829"/>
        <end position="839"/>
    </location>
</feature>
<organism evidence="9 10">
    <name type="scientific">Rotaria socialis</name>
    <dbReference type="NCBI Taxonomy" id="392032"/>
    <lineage>
        <taxon>Eukaryota</taxon>
        <taxon>Metazoa</taxon>
        <taxon>Spiralia</taxon>
        <taxon>Gnathifera</taxon>
        <taxon>Rotifera</taxon>
        <taxon>Eurotatoria</taxon>
        <taxon>Bdelloidea</taxon>
        <taxon>Philodinida</taxon>
        <taxon>Philodinidae</taxon>
        <taxon>Rotaria</taxon>
    </lineage>
</organism>
<dbReference type="Gene3D" id="3.30.40.10">
    <property type="entry name" value="Zinc/RING finger domain, C3HC4 (zinc finger)"/>
    <property type="match status" value="1"/>
</dbReference>
<sequence length="1158" mass="132010">MNPFSSYRIINAEDIVRANIRPMHVAADTDSLLAVLTPVIFITRSDVPKAESLHSNFVQKLRSKVHVLDLLQHFGYVLNEQGYYIYRQTDSIRDKTSRENATNEFKRFYDDLKQIKDGSLHGFDGFLTHTRKRPSSVYSDNDSEEEPYARNLTPTTTPRSRSPPLPNARRVEQGNENTLDHIRLFKESIAPKHGGRSAHSFIRRKLLLVLFKQKYPDSAEVGDEFIDEDIDQKIRDLKHRDTNPNPTGGDEIYVECLLRASFDLEIAYGILRNNRPNLKPPEPETPRGPTTTALTTSIPYLQQHWKALNEDTEESVAPQMLLHEGDEWKNATHVITSINDIREQYRNQPIDENIISKMFRLIYSELSNVVGPQSGVKIELFAYALCDVSPDTLKYLYMIDVKDILRTTNDTEINENFRDNAFKSLSIQCPMCFESYPRGRMETMYLCDHVCCLDCIKQYYRGAIKEIREPQSLLKLTCFQELKPISDDVKLNFFQYIGSKFSQWFTDERVLLDTYQENLFMATRDSQIKKCCNPKCPDFFVPNNNNNQVVRIQCPRCQFPQCQQCSRKWLADHNGKTCEQYVKWLLDNDPDDPEVQFLKYLNTAGMMCPNEQCKAVYEYKPGGCEHFTCTTCGTEFCRVCSALFYNPKKNKVCPRNNCTLKDTIHAHCSYNCFREIRDADANEFVELLAAHNINVVEELRQKPEGKNLKCPVEDCPNAPSAACNNRFCDRCYKAFLCLLIWRNKIEPWTLNTDGNLRQKLTNSSIAVPATATRENLIQNTIFPKKSKINNYLFCDITLVSNWHDHRKAIVKHELKLHQMAGWGSGGSTGHSTGSSSGGRSPKRHLDGTGQPPDNHLSGAFGNGSEQILVNTAQRMNEEKNKDQSYFDQETISLVEALKGKIKERLRSDPSTVKQKFIEDAVASVRCERKCKQLNIDQWKKNLPSDINNCPEHVLKLAMAYGDHPNDVKAVLEEKMNESQEETNTSLVKIITPLKALKKELSGNQPPNLCQAVLSAKNNESNRADRILFSEASCWMDNPNGYTIDIAHDQVEAIRLTHYNSQDSDQLYKFIRKNKTFDEAYIYLQNLAKEQARINSARAGTTQSTGQQQTSGSIVRYPSNDGSGSSPATPISLSSSKPYYDTSGSSSTSGRPPSRNHDS</sequence>
<accession>A0A820BDI3</accession>
<dbReference type="InterPro" id="IPR002867">
    <property type="entry name" value="IBR_dom"/>
</dbReference>
<dbReference type="GO" id="GO:0061630">
    <property type="term" value="F:ubiquitin protein ligase activity"/>
    <property type="evidence" value="ECO:0007669"/>
    <property type="project" value="TreeGrafter"/>
</dbReference>
<dbReference type="AlphaFoldDB" id="A0A820BDI3"/>
<evidence type="ECO:0000256" key="6">
    <source>
        <dbReference type="ARBA" id="ARBA00022833"/>
    </source>
</evidence>
<feature type="domain" description="RING-type" evidence="8">
    <location>
        <begin position="425"/>
        <end position="662"/>
    </location>
</feature>
<evidence type="ECO:0000259" key="8">
    <source>
        <dbReference type="PROSITE" id="PS51873"/>
    </source>
</evidence>
<reference evidence="9" key="1">
    <citation type="submission" date="2021-02" db="EMBL/GenBank/DDBJ databases">
        <authorList>
            <person name="Nowell W R."/>
        </authorList>
    </citation>
    <scope>NUCLEOTIDE SEQUENCE</scope>
</reference>
<dbReference type="GO" id="GO:0070530">
    <property type="term" value="F:K63-linked polyubiquitin modification-dependent protein binding"/>
    <property type="evidence" value="ECO:0007669"/>
    <property type="project" value="TreeGrafter"/>
</dbReference>
<dbReference type="PANTHER" id="PTHR16004">
    <property type="entry name" value="RING FINGER PROTEIN 31-RELATED"/>
    <property type="match status" value="1"/>
</dbReference>
<feature type="region of interest" description="Disordered" evidence="7">
    <location>
        <begin position="1097"/>
        <end position="1158"/>
    </location>
</feature>
<dbReference type="GO" id="GO:0071797">
    <property type="term" value="C:LUBAC complex"/>
    <property type="evidence" value="ECO:0007669"/>
    <property type="project" value="InterPro"/>
</dbReference>
<evidence type="ECO:0000256" key="7">
    <source>
        <dbReference type="SAM" id="MobiDB-lite"/>
    </source>
</evidence>
<dbReference type="GO" id="GO:0097039">
    <property type="term" value="P:protein linear polyubiquitination"/>
    <property type="evidence" value="ECO:0007669"/>
    <property type="project" value="TreeGrafter"/>
</dbReference>
<dbReference type="GO" id="GO:0036435">
    <property type="term" value="F:K48-linked polyubiquitin modification-dependent protein binding"/>
    <property type="evidence" value="ECO:0007669"/>
    <property type="project" value="TreeGrafter"/>
</dbReference>